<dbReference type="CDD" id="cd17963">
    <property type="entry name" value="DEADc_DDX19_DDX25"/>
    <property type="match status" value="1"/>
</dbReference>
<accession>A0A813QB51</accession>
<dbReference type="Pfam" id="PF00271">
    <property type="entry name" value="Helicase_C"/>
    <property type="match status" value="1"/>
</dbReference>
<sequence length="658" mass="72252">MVSPTVNNNTTSPSSPSAQSSTNGPKPGLASLANAKEPGNSPTNQQQPAVGTFPQRTSGSPSTTHNSSPFGASFGQGFSFTQPSATANFPTMFAPNQPSGNSASFSFNTTATGTTPNFSFNPAAAAAAATGPTNPPRFSFSNVNPGLPPSSNVNPSTSNSQAQQPTPSFVFTPSAQKQDTSNNQKSPTQQTTQYNMPTGYKQGPVAQTCIAQQPQAVDQDQDDDNPAVSIAESSFLSKMVNTKLRDTTDVVIDRSDPTSPLYSTKSFEELKLKPELLKGIYNMGFTAPSKIQETALPYMLNNPPKNMIAQSQSGTGKTVSFSIAMLSRIDPSIPSAQALVLVPTFELAVQIGSVVERLAQFLPYIQIAYAVRDENLSKRRNRVRNQLIEESVVIGTPGTIEEWCGRLRIIDLKKLRVFVVDEADVMIATQGFRANCVNLVNGINSSTCQMLLFSATYSDEVMEFAREIVQQPVVLRLKREKQTLYNIRQYYINCADAEEKYRVIERIYACLDVGQTVIFCRTKRTAHELAVRMANQNHSVRQLTGDLEIEVRAAVIKQFRDGLFRVLISTNVTSRGIDIDDVSLVINYDMPVTQDYKPDYETYLHRIGRCGRFGRTGYTFNLIGSESDFNIMQAIELYFKHTIDQITLDDINNLVTDV</sequence>
<feature type="region of interest" description="Disordered" evidence="9">
    <location>
        <begin position="127"/>
        <end position="201"/>
    </location>
</feature>
<evidence type="ECO:0000259" key="12">
    <source>
        <dbReference type="PROSITE" id="PS51195"/>
    </source>
</evidence>
<evidence type="ECO:0000313" key="14">
    <source>
        <dbReference type="Proteomes" id="UP000663852"/>
    </source>
</evidence>
<feature type="short sequence motif" description="Q motif" evidence="8">
    <location>
        <begin position="265"/>
        <end position="293"/>
    </location>
</feature>
<dbReference type="GO" id="GO:0003724">
    <property type="term" value="F:RNA helicase activity"/>
    <property type="evidence" value="ECO:0007669"/>
    <property type="project" value="UniProtKB-EC"/>
</dbReference>
<dbReference type="InterPro" id="IPR011545">
    <property type="entry name" value="DEAD/DEAH_box_helicase_dom"/>
</dbReference>
<dbReference type="EC" id="3.6.4.13" evidence="1"/>
<evidence type="ECO:0000256" key="3">
    <source>
        <dbReference type="ARBA" id="ARBA00022801"/>
    </source>
</evidence>
<evidence type="ECO:0000256" key="8">
    <source>
        <dbReference type="PROSITE-ProRule" id="PRU00552"/>
    </source>
</evidence>
<feature type="region of interest" description="Disordered" evidence="9">
    <location>
        <begin position="1"/>
        <end position="108"/>
    </location>
</feature>
<evidence type="ECO:0000313" key="13">
    <source>
        <dbReference type="EMBL" id="CAF0764555.1"/>
    </source>
</evidence>
<dbReference type="CDD" id="cd18787">
    <property type="entry name" value="SF2_C_DEAD"/>
    <property type="match status" value="1"/>
</dbReference>
<protein>
    <recommendedName>
        <fullName evidence="1">RNA helicase</fullName>
        <ecNumber evidence="1">3.6.4.13</ecNumber>
    </recommendedName>
</protein>
<evidence type="ECO:0000259" key="11">
    <source>
        <dbReference type="PROSITE" id="PS51194"/>
    </source>
</evidence>
<keyword evidence="5" id="KW-0067">ATP-binding</keyword>
<dbReference type="PROSITE" id="PS51194">
    <property type="entry name" value="HELICASE_CTER"/>
    <property type="match status" value="1"/>
</dbReference>
<dbReference type="InterPro" id="IPR014014">
    <property type="entry name" value="RNA_helicase_DEAD_Q_motif"/>
</dbReference>
<dbReference type="GO" id="GO:0003723">
    <property type="term" value="F:RNA binding"/>
    <property type="evidence" value="ECO:0007669"/>
    <property type="project" value="UniProtKB-KW"/>
</dbReference>
<evidence type="ECO:0000256" key="6">
    <source>
        <dbReference type="ARBA" id="ARBA00022884"/>
    </source>
</evidence>
<keyword evidence="6" id="KW-0694">RNA-binding</keyword>
<evidence type="ECO:0000256" key="1">
    <source>
        <dbReference type="ARBA" id="ARBA00012552"/>
    </source>
</evidence>
<comment type="catalytic activity">
    <reaction evidence="7">
        <text>ATP + H2O = ADP + phosphate + H(+)</text>
        <dbReference type="Rhea" id="RHEA:13065"/>
        <dbReference type="ChEBI" id="CHEBI:15377"/>
        <dbReference type="ChEBI" id="CHEBI:15378"/>
        <dbReference type="ChEBI" id="CHEBI:30616"/>
        <dbReference type="ChEBI" id="CHEBI:43474"/>
        <dbReference type="ChEBI" id="CHEBI:456216"/>
        <dbReference type="EC" id="3.6.4.13"/>
    </reaction>
</comment>
<evidence type="ECO:0000256" key="5">
    <source>
        <dbReference type="ARBA" id="ARBA00022840"/>
    </source>
</evidence>
<keyword evidence="4" id="KW-0347">Helicase</keyword>
<feature type="domain" description="DEAD-box RNA helicase Q" evidence="12">
    <location>
        <begin position="265"/>
        <end position="293"/>
    </location>
</feature>
<evidence type="ECO:0000256" key="2">
    <source>
        <dbReference type="ARBA" id="ARBA00022741"/>
    </source>
</evidence>
<evidence type="ECO:0000256" key="7">
    <source>
        <dbReference type="ARBA" id="ARBA00047984"/>
    </source>
</evidence>
<dbReference type="InterPro" id="IPR014001">
    <property type="entry name" value="Helicase_ATP-bd"/>
</dbReference>
<dbReference type="GO" id="GO:0005524">
    <property type="term" value="F:ATP binding"/>
    <property type="evidence" value="ECO:0007669"/>
    <property type="project" value="UniProtKB-KW"/>
</dbReference>
<dbReference type="OrthoDB" id="10265785at2759"/>
<dbReference type="PROSITE" id="PS51195">
    <property type="entry name" value="Q_MOTIF"/>
    <property type="match status" value="1"/>
</dbReference>
<dbReference type="EMBL" id="CAJNOJ010000007">
    <property type="protein sequence ID" value="CAF0764555.1"/>
    <property type="molecule type" value="Genomic_DNA"/>
</dbReference>
<feature type="compositionally biased region" description="Polar residues" evidence="9">
    <location>
        <begin position="161"/>
        <end position="196"/>
    </location>
</feature>
<feature type="compositionally biased region" description="Polar residues" evidence="9">
    <location>
        <begin position="40"/>
        <end position="108"/>
    </location>
</feature>
<keyword evidence="2" id="KW-0547">Nucleotide-binding</keyword>
<dbReference type="Pfam" id="PF00270">
    <property type="entry name" value="DEAD"/>
    <property type="match status" value="1"/>
</dbReference>
<dbReference type="SMART" id="SM00490">
    <property type="entry name" value="HELICc"/>
    <property type="match status" value="1"/>
</dbReference>
<organism evidence="13 14">
    <name type="scientific">Adineta ricciae</name>
    <name type="common">Rotifer</name>
    <dbReference type="NCBI Taxonomy" id="249248"/>
    <lineage>
        <taxon>Eukaryota</taxon>
        <taxon>Metazoa</taxon>
        <taxon>Spiralia</taxon>
        <taxon>Gnathifera</taxon>
        <taxon>Rotifera</taxon>
        <taxon>Eurotatoria</taxon>
        <taxon>Bdelloidea</taxon>
        <taxon>Adinetida</taxon>
        <taxon>Adinetidae</taxon>
        <taxon>Adineta</taxon>
    </lineage>
</organism>
<dbReference type="Proteomes" id="UP000663852">
    <property type="component" value="Unassembled WGS sequence"/>
</dbReference>
<feature type="compositionally biased region" description="Low complexity" evidence="9">
    <location>
        <begin position="149"/>
        <end position="160"/>
    </location>
</feature>
<evidence type="ECO:0000256" key="4">
    <source>
        <dbReference type="ARBA" id="ARBA00022806"/>
    </source>
</evidence>
<evidence type="ECO:0000256" key="9">
    <source>
        <dbReference type="SAM" id="MobiDB-lite"/>
    </source>
</evidence>
<evidence type="ECO:0000259" key="10">
    <source>
        <dbReference type="PROSITE" id="PS51192"/>
    </source>
</evidence>
<dbReference type="PROSITE" id="PS51192">
    <property type="entry name" value="HELICASE_ATP_BIND_1"/>
    <property type="match status" value="1"/>
</dbReference>
<dbReference type="FunFam" id="3.40.50.300:FF:000849">
    <property type="entry name" value="ATP-dependent RNA helicase DBP5"/>
    <property type="match status" value="1"/>
</dbReference>
<feature type="domain" description="Helicase ATP-binding" evidence="10">
    <location>
        <begin position="298"/>
        <end position="475"/>
    </location>
</feature>
<keyword evidence="3" id="KW-0378">Hydrolase</keyword>
<reference evidence="13" key="1">
    <citation type="submission" date="2021-02" db="EMBL/GenBank/DDBJ databases">
        <authorList>
            <person name="Nowell W R."/>
        </authorList>
    </citation>
    <scope>NUCLEOTIDE SEQUENCE</scope>
</reference>
<dbReference type="SMART" id="SM00487">
    <property type="entry name" value="DEXDc"/>
    <property type="match status" value="1"/>
</dbReference>
<dbReference type="PANTHER" id="PTHR47958">
    <property type="entry name" value="ATP-DEPENDENT RNA HELICASE DBP3"/>
    <property type="match status" value="1"/>
</dbReference>
<gene>
    <name evidence="13" type="ORF">EDS130_LOCUS2985</name>
</gene>
<dbReference type="SUPFAM" id="SSF52540">
    <property type="entry name" value="P-loop containing nucleoside triphosphate hydrolases"/>
    <property type="match status" value="1"/>
</dbReference>
<proteinExistence type="predicted"/>
<dbReference type="InterPro" id="IPR001650">
    <property type="entry name" value="Helicase_C-like"/>
</dbReference>
<dbReference type="AlphaFoldDB" id="A0A813QB51"/>
<dbReference type="Gene3D" id="3.40.50.300">
    <property type="entry name" value="P-loop containing nucleotide triphosphate hydrolases"/>
    <property type="match status" value="2"/>
</dbReference>
<name>A0A813QB51_ADIRI</name>
<feature type="domain" description="Helicase C-terminal" evidence="11">
    <location>
        <begin position="503"/>
        <end position="655"/>
    </location>
</feature>
<comment type="caution">
    <text evidence="13">The sequence shown here is derived from an EMBL/GenBank/DDBJ whole genome shotgun (WGS) entry which is preliminary data.</text>
</comment>
<feature type="compositionally biased region" description="Low complexity" evidence="9">
    <location>
        <begin position="1"/>
        <end position="25"/>
    </location>
</feature>
<dbReference type="InterPro" id="IPR027417">
    <property type="entry name" value="P-loop_NTPase"/>
</dbReference>
<dbReference type="GO" id="GO:0016787">
    <property type="term" value="F:hydrolase activity"/>
    <property type="evidence" value="ECO:0007669"/>
    <property type="project" value="UniProtKB-KW"/>
</dbReference>